<dbReference type="Proteomes" id="UP001287356">
    <property type="component" value="Unassembled WGS sequence"/>
</dbReference>
<sequence length="221" mass="24090">MQEHEMDWGAGRFDKMKQTGRLVYLSGRHFRYLNFGAGAARPASTECLARGALVASMPGGLRRLRRGLPVAVGTPPVPIIASVARPGSQRPSALGRQELLVKRHGSIPPSLNCLHCPTIPVAGANIFRPFAEQNGRTPSKRRRVNKLVVAGRGAKYLPRLFQDEWAGLAIKGRRETHETETCALTRHSDCPVVTAVKHARGVLAGQNSRELRLPLLARGTS</sequence>
<evidence type="ECO:0000313" key="1">
    <source>
        <dbReference type="EMBL" id="KAK3362185.1"/>
    </source>
</evidence>
<comment type="caution">
    <text evidence="1">The sequence shown here is derived from an EMBL/GenBank/DDBJ whole genome shotgun (WGS) entry which is preliminary data.</text>
</comment>
<proteinExistence type="predicted"/>
<dbReference type="AlphaFoldDB" id="A0AAE0MZJ5"/>
<protein>
    <submittedName>
        <fullName evidence="1">Uncharacterized protein</fullName>
    </submittedName>
</protein>
<accession>A0AAE0MZJ5</accession>
<name>A0AAE0MZJ5_9PEZI</name>
<reference evidence="1" key="1">
    <citation type="journal article" date="2023" name="Mol. Phylogenet. Evol.">
        <title>Genome-scale phylogeny and comparative genomics of the fungal order Sordariales.</title>
        <authorList>
            <person name="Hensen N."/>
            <person name="Bonometti L."/>
            <person name="Westerberg I."/>
            <person name="Brannstrom I.O."/>
            <person name="Guillou S."/>
            <person name="Cros-Aarteil S."/>
            <person name="Calhoun S."/>
            <person name="Haridas S."/>
            <person name="Kuo A."/>
            <person name="Mondo S."/>
            <person name="Pangilinan J."/>
            <person name="Riley R."/>
            <person name="LaButti K."/>
            <person name="Andreopoulos B."/>
            <person name="Lipzen A."/>
            <person name="Chen C."/>
            <person name="Yan M."/>
            <person name="Daum C."/>
            <person name="Ng V."/>
            <person name="Clum A."/>
            <person name="Steindorff A."/>
            <person name="Ohm R.A."/>
            <person name="Martin F."/>
            <person name="Silar P."/>
            <person name="Natvig D.O."/>
            <person name="Lalanne C."/>
            <person name="Gautier V."/>
            <person name="Ament-Velasquez S.L."/>
            <person name="Kruys A."/>
            <person name="Hutchinson M.I."/>
            <person name="Powell A.J."/>
            <person name="Barry K."/>
            <person name="Miller A.N."/>
            <person name="Grigoriev I.V."/>
            <person name="Debuchy R."/>
            <person name="Gladieux P."/>
            <person name="Hiltunen Thoren M."/>
            <person name="Johannesson H."/>
        </authorList>
    </citation>
    <scope>NUCLEOTIDE SEQUENCE</scope>
    <source>
        <strain evidence="1">CBS 958.72</strain>
    </source>
</reference>
<dbReference type="EMBL" id="JAULSN010000010">
    <property type="protein sequence ID" value="KAK3362185.1"/>
    <property type="molecule type" value="Genomic_DNA"/>
</dbReference>
<evidence type="ECO:0000313" key="2">
    <source>
        <dbReference type="Proteomes" id="UP001287356"/>
    </source>
</evidence>
<reference evidence="1" key="2">
    <citation type="submission" date="2023-06" db="EMBL/GenBank/DDBJ databases">
        <authorList>
            <consortium name="Lawrence Berkeley National Laboratory"/>
            <person name="Haridas S."/>
            <person name="Hensen N."/>
            <person name="Bonometti L."/>
            <person name="Westerberg I."/>
            <person name="Brannstrom I.O."/>
            <person name="Guillou S."/>
            <person name="Cros-Aarteil S."/>
            <person name="Calhoun S."/>
            <person name="Kuo A."/>
            <person name="Mondo S."/>
            <person name="Pangilinan J."/>
            <person name="Riley R."/>
            <person name="Labutti K."/>
            <person name="Andreopoulos B."/>
            <person name="Lipzen A."/>
            <person name="Chen C."/>
            <person name="Yanf M."/>
            <person name="Daum C."/>
            <person name="Ng V."/>
            <person name="Clum A."/>
            <person name="Steindorff A."/>
            <person name="Ohm R."/>
            <person name="Martin F."/>
            <person name="Silar P."/>
            <person name="Natvig D."/>
            <person name="Lalanne C."/>
            <person name="Gautier V."/>
            <person name="Ament-Velasquez S.L."/>
            <person name="Kruys A."/>
            <person name="Hutchinson M.I."/>
            <person name="Powell A.J."/>
            <person name="Barry K."/>
            <person name="Miller A.N."/>
            <person name="Grigoriev I.V."/>
            <person name="Debuchy R."/>
            <person name="Gladieux P."/>
            <person name="Thoren M.H."/>
            <person name="Johannesson H."/>
        </authorList>
    </citation>
    <scope>NUCLEOTIDE SEQUENCE</scope>
    <source>
        <strain evidence="1">CBS 958.72</strain>
    </source>
</reference>
<organism evidence="1 2">
    <name type="scientific">Lasiosphaeria ovina</name>
    <dbReference type="NCBI Taxonomy" id="92902"/>
    <lineage>
        <taxon>Eukaryota</taxon>
        <taxon>Fungi</taxon>
        <taxon>Dikarya</taxon>
        <taxon>Ascomycota</taxon>
        <taxon>Pezizomycotina</taxon>
        <taxon>Sordariomycetes</taxon>
        <taxon>Sordariomycetidae</taxon>
        <taxon>Sordariales</taxon>
        <taxon>Lasiosphaeriaceae</taxon>
        <taxon>Lasiosphaeria</taxon>
    </lineage>
</organism>
<keyword evidence="2" id="KW-1185">Reference proteome</keyword>
<gene>
    <name evidence="1" type="ORF">B0T24DRAFT_107532</name>
</gene>